<dbReference type="InterPro" id="IPR002068">
    <property type="entry name" value="A-crystallin/Hsp20_dom"/>
</dbReference>
<dbReference type="SUPFAM" id="SSF49764">
    <property type="entry name" value="HSP20-like chaperones"/>
    <property type="match status" value="1"/>
</dbReference>
<dbReference type="Gene3D" id="2.60.40.790">
    <property type="match status" value="1"/>
</dbReference>
<dbReference type="InterPro" id="IPR008978">
    <property type="entry name" value="HSP20-like_chaperone"/>
</dbReference>
<feature type="region of interest" description="Disordered" evidence="4">
    <location>
        <begin position="25"/>
        <end position="44"/>
    </location>
</feature>
<dbReference type="Pfam" id="PF00011">
    <property type="entry name" value="HSP20"/>
    <property type="match status" value="1"/>
</dbReference>
<dbReference type="OrthoDB" id="1431247at2759"/>
<dbReference type="CDD" id="cd06464">
    <property type="entry name" value="ACD_sHsps-like"/>
    <property type="match status" value="1"/>
</dbReference>
<organism evidence="6 7">
    <name type="scientific">Monascus purpureus</name>
    <name type="common">Red mold</name>
    <name type="synonym">Monascus anka</name>
    <dbReference type="NCBI Taxonomy" id="5098"/>
    <lineage>
        <taxon>Eukaryota</taxon>
        <taxon>Fungi</taxon>
        <taxon>Dikarya</taxon>
        <taxon>Ascomycota</taxon>
        <taxon>Pezizomycotina</taxon>
        <taxon>Eurotiomycetes</taxon>
        <taxon>Eurotiomycetidae</taxon>
        <taxon>Eurotiales</taxon>
        <taxon>Aspergillaceae</taxon>
        <taxon>Monascus</taxon>
    </lineage>
</organism>
<evidence type="ECO:0000256" key="2">
    <source>
        <dbReference type="PROSITE-ProRule" id="PRU00285"/>
    </source>
</evidence>
<dbReference type="Proteomes" id="UP000319663">
    <property type="component" value="Unassembled WGS sequence"/>
</dbReference>
<proteinExistence type="inferred from homology"/>
<dbReference type="AlphaFoldDB" id="A0A507QW82"/>
<dbReference type="PROSITE" id="PS01031">
    <property type="entry name" value="SHSP"/>
    <property type="match status" value="1"/>
</dbReference>
<feature type="compositionally biased region" description="Basic residues" evidence="4">
    <location>
        <begin position="132"/>
        <end position="142"/>
    </location>
</feature>
<evidence type="ECO:0000259" key="5">
    <source>
        <dbReference type="PROSITE" id="PS01031"/>
    </source>
</evidence>
<evidence type="ECO:0000313" key="6">
    <source>
        <dbReference type="EMBL" id="TQB71665.1"/>
    </source>
</evidence>
<evidence type="ECO:0000256" key="4">
    <source>
        <dbReference type="SAM" id="MobiDB-lite"/>
    </source>
</evidence>
<dbReference type="PANTHER" id="PTHR11527">
    <property type="entry name" value="HEAT-SHOCK PROTEIN 20 FAMILY MEMBER"/>
    <property type="match status" value="1"/>
</dbReference>
<feature type="domain" description="SHSP" evidence="5">
    <location>
        <begin position="34"/>
        <end position="197"/>
    </location>
</feature>
<protein>
    <recommendedName>
        <fullName evidence="5">SHSP domain-containing protein</fullName>
    </recommendedName>
</protein>
<feature type="region of interest" description="Disordered" evidence="4">
    <location>
        <begin position="77"/>
        <end position="142"/>
    </location>
</feature>
<dbReference type="STRING" id="5098.A0A507QW82"/>
<evidence type="ECO:0000313" key="7">
    <source>
        <dbReference type="Proteomes" id="UP000319663"/>
    </source>
</evidence>
<dbReference type="InterPro" id="IPR031107">
    <property type="entry name" value="Small_HSP"/>
</dbReference>
<dbReference type="EMBL" id="VIFY01000077">
    <property type="protein sequence ID" value="TQB71665.1"/>
    <property type="molecule type" value="Genomic_DNA"/>
</dbReference>
<evidence type="ECO:0000256" key="1">
    <source>
        <dbReference type="ARBA" id="ARBA00023016"/>
    </source>
</evidence>
<accession>A0A507QW82</accession>
<reference evidence="6 7" key="1">
    <citation type="submission" date="2019-06" db="EMBL/GenBank/DDBJ databases">
        <title>Wine fermentation using esterase from Monascus purpureus.</title>
        <authorList>
            <person name="Geng C."/>
            <person name="Zhang Y."/>
        </authorList>
    </citation>
    <scope>NUCLEOTIDE SEQUENCE [LARGE SCALE GENOMIC DNA]</scope>
    <source>
        <strain evidence="6">HQ1</strain>
    </source>
</reference>
<comment type="similarity">
    <text evidence="2 3">Belongs to the small heat shock protein (HSP20) family.</text>
</comment>
<feature type="compositionally biased region" description="Basic and acidic residues" evidence="4">
    <location>
        <begin position="78"/>
        <end position="98"/>
    </location>
</feature>
<keyword evidence="1" id="KW-0346">Stress response</keyword>
<gene>
    <name evidence="6" type="ORF">MPDQ_007380</name>
</gene>
<comment type="caution">
    <text evidence="6">The sequence shown here is derived from an EMBL/GenBank/DDBJ whole genome shotgun (WGS) entry which is preliminary data.</text>
</comment>
<evidence type="ECO:0000256" key="3">
    <source>
        <dbReference type="RuleBase" id="RU003616"/>
    </source>
</evidence>
<sequence length="197" mass="22363">MAFFPQLSGDFSPLFRMLDDYDIHRSSRPKSRTPPPRSFVPKFDVRELKNGYQLDGELPGANPQNIDVEFTDSQELVIRGHVEREYNHTSPDESDRTETASNQKARQPTVEDEDEESCKTAAAPIPTEMPPKKVRKSNPSPKHKYWASERIVGEFQRTFTFPARVDQDAVKASFKDGILSVIVPKTSVPKTKKITVD</sequence>
<name>A0A507QW82_MONPU</name>
<keyword evidence="7" id="KW-1185">Reference proteome</keyword>